<accession>T1KNY9</accession>
<protein>
    <submittedName>
        <fullName evidence="17">Uncharacterized protein</fullName>
    </submittedName>
</protein>
<feature type="transmembrane region" description="Helical" evidence="11">
    <location>
        <begin position="769"/>
        <end position="790"/>
    </location>
</feature>
<feature type="transmembrane region" description="Helical" evidence="11">
    <location>
        <begin position="324"/>
        <end position="342"/>
    </location>
</feature>
<evidence type="ECO:0000256" key="2">
    <source>
        <dbReference type="ARBA" id="ARBA00007821"/>
    </source>
</evidence>
<keyword evidence="5 11" id="KW-0812">Transmembrane</keyword>
<evidence type="ECO:0000256" key="9">
    <source>
        <dbReference type="ARBA" id="ARBA00023303"/>
    </source>
</evidence>
<dbReference type="GO" id="GO:0008381">
    <property type="term" value="F:mechanosensitive monoatomic ion channel activity"/>
    <property type="evidence" value="ECO:0007669"/>
    <property type="project" value="InterPro"/>
</dbReference>
<dbReference type="eggNOG" id="KOG1893">
    <property type="taxonomic scope" value="Eukaryota"/>
</dbReference>
<feature type="transmembrane region" description="Helical" evidence="11">
    <location>
        <begin position="1925"/>
        <end position="1944"/>
    </location>
</feature>
<feature type="transmembrane region" description="Helical" evidence="11">
    <location>
        <begin position="200"/>
        <end position="216"/>
    </location>
</feature>
<dbReference type="InterPro" id="IPR031805">
    <property type="entry name" value="Piezo_TM25-28"/>
</dbReference>
<feature type="transmembrane region" description="Helical" evidence="11">
    <location>
        <begin position="642"/>
        <end position="661"/>
    </location>
</feature>
<feature type="transmembrane region" description="Helical" evidence="11">
    <location>
        <begin position="711"/>
        <end position="730"/>
    </location>
</feature>
<feature type="transmembrane region" description="Helical" evidence="11">
    <location>
        <begin position="348"/>
        <end position="365"/>
    </location>
</feature>
<feature type="region of interest" description="Disordered" evidence="10">
    <location>
        <begin position="470"/>
        <end position="495"/>
    </location>
</feature>
<dbReference type="HOGENOM" id="CLU_000512_0_0_1"/>
<feature type="transmembrane region" description="Helical" evidence="11">
    <location>
        <begin position="999"/>
        <end position="1018"/>
    </location>
</feature>
<keyword evidence="8 11" id="KW-0472">Membrane</keyword>
<reference evidence="17" key="2">
    <citation type="submission" date="2015-06" db="UniProtKB">
        <authorList>
            <consortium name="EnsemblMetazoa"/>
        </authorList>
    </citation>
    <scope>IDENTIFICATION</scope>
</reference>
<reference evidence="18" key="1">
    <citation type="submission" date="2011-08" db="EMBL/GenBank/DDBJ databases">
        <authorList>
            <person name="Rombauts S."/>
        </authorList>
    </citation>
    <scope>NUCLEOTIDE SEQUENCE</scope>
    <source>
        <strain evidence="18">London</strain>
    </source>
</reference>
<evidence type="ECO:0000256" key="7">
    <source>
        <dbReference type="ARBA" id="ARBA00023065"/>
    </source>
</evidence>
<keyword evidence="3" id="KW-0813">Transport</keyword>
<keyword evidence="4" id="KW-1003">Cell membrane</keyword>
<dbReference type="STRING" id="32264.T1KNY9"/>
<evidence type="ECO:0000259" key="16">
    <source>
        <dbReference type="Pfam" id="PF24874"/>
    </source>
</evidence>
<keyword evidence="9" id="KW-0407">Ion channel</keyword>
<feature type="domain" description="Piezo non-specific cation channel cap" evidence="12">
    <location>
        <begin position="1980"/>
        <end position="2291"/>
    </location>
</feature>
<sequence>MDWFRTNLPETSLWVRLFGLRPYVKVNCTSARELYFENFNWNIYAHPFFLVILYVFAGSFVRAEIFHQAKLLSGTEPKRYQALQEQPSIPRTGLEMDPHGSLTWRNDLVDGASVTSSVQKTTVQTGPTSPNPTTVDRSLRWAPIFYLMNLIKRGSYALTLIVMMTWSITYHSWLGFTLLLWSCVIWMMPNSRQACLKSSFCLVIYAILLLLSQYIFSLDLREDELPQFIGTINLSEIGLKKYFDMSYKPLALKTLFTCMFWITLRQYSEEQTLARWNQERDRSLSTNRGSQGRPSFQRHMSLASAVLPQVSPTLLLLSNFIRGLFIKYWIWVVAIMLMVMSLGGDRVVIYRIAYMSLFLSFIFVFQLSFKLWRKFMYPFWLVVIIYSMTVLIAIYTYQFQHFARYWQDYLRMSKEMQEALGLKLYGADPWVLFKELFTPTFFLIITIIQLRFWHKDFLLFTRCDLIPERREGSSTSTSTTTPAAGPSNAGSTTTDLPKDIKIEIDSDTTTSTTTKYTPSKSGTSQAASSATKSGKTSSRTMTTTRDSDDCIESILLKSETKKKRIPRLSVSFVSSKLRSFIAAIGPAMHFFLQLIWRLLEIHLNKICLLVATIAALKEVSLVNIAFIVLISIAISLTQFERFILYLIGSWASVLILTKMVYQLPTVYSSTTWLSNCTSDPYSNTSFPISGPIDNRLYIGFKEVENNQVFNYIKLDLFVTLMLTINSIVAIRQQIHRQRKNIRPLPPGIAISGVKRQDAEKGFLGLARYLINYGFYKFGLEITCFMIVIAIQYRKDIVSCFYSVALIIFTMCPRRIINRIWPYFLGFLCVFLPIEYISCVGIPPGFCINYPWESSSAYFQICREWLFLPDFIKPPDAFKLFYDFFVLFLAGRQYLVFKIERRPDPFNYEGGDNIDLGSEACTHNPDIEDFFTFTNTIFDHIRSLFFTTFVWLTLAIVFLTAMSPDNLFGVGYIIGCFIFLWMGSDIYLRQQRNIVLAWKILIFYNLFVILSKTILQIIGCTYQRELLGSYCWAVQLMGIVCDRGIIEPGPVKYNCVIDQRDRVQLTMDCLCFCFLLMQKRIFGSHYFKFLVKEIWAQTTLASRGAQLIHEVQLKEVREQENSEREVMEKIKAKMDRIRANQQASLGARSSNKINKIKYHYQAVKSGDYYMFDEPDLEVIDFNEKTRRPQIPDPVGDELDRIANLHGVTAFCSSLIKGQSAQSEIEQKKKIEDKTDVGESSKDSAIISVDREPEIDRESSLTTQFSSLPPTSTIPESPESEGSSTLAVDSESDELIKDDDKFEETESEVASDDGQCESIIRKIEWWCKLTVLFFKSLVISLTSKLNSLSRDYRFVSRRLEIERKALKRLIIDDDYDRDHDLQRETLELISKASYTDLNRISNSPRPILIREELFISIVPREDNEAPSEDKLTTPDPFLEANFFVRFLWSLFYAIISHSEFLCYFLVILNQLINASLLSMPLPLMVFLWGCLSVPRPTRTFWLYVITYTELVIITKYLFSFKVWRWMSGPVDNDPFWPPTLFGVVDIDPSTHQIREGSKSKMDLLLLLALFFHRFMLKSLGLWDLDETFELTRESSRGQNREVASASGASRDEISKEVKIVPIKYRKESETILRRRNIEDLSFSDETQRYQEDEPLSNFVTQDDKEIEIVQKLLEASENMQKKCWATVSPVRQFITRILSPPFRIAKDYYAMMFFCDFINFFTVWFGYSSFGTSPGVGDITTYLQENRVPMPFLFMLLFQFGLIIIDRGLYLRKDVKKRLIFHIVISFAMHIFLFIALPAMTGRSFTDPDNNAPKLWYIFKSIYLLLSAWQIKSGYPTRILGNCFTKKYTFVNSTLFMLYMLVPFLYDMRLMMDWMWTDTSLGLNEWAIMEDINKQLFERKCELTFEENFPEPGAISRRRAPKYIRGGAILLLMIGAIWFPLFIFALSGTIGQPNAPSEFAIEIEFSGYQSIFKVSSTNEALDPFTSKTYYALEQLCNQKKWVSGQNLLSTYSYADAVKSKINGNSTAVWAISPPSQRSLIEALQSDMPILVKITYSITRDSKSKTQNLNPSIYNYHTIEITKDDEQLRKTLINMLRHPDFIDDNEVIYDSQNEPAILREIFPNYLKAPEAGMPEVLEDFGPAYRDVAIILKKGTFENGSIAQWWEVSEANCTNDSDPFSYFDDGGAHCQYLTSVIFSDKIFPGPLLQLISGHGIFGLYTTFVFVVSRLIRGFFADLCNKVIYTQMPCVDRVLQLCLDIYLVRESREFGLEEDLYAKLIFLYRSPETLIKWTKPIEPPSLPPPACQPSNMEPVKEEDKSVDEQSDA</sequence>
<evidence type="ECO:0000256" key="10">
    <source>
        <dbReference type="SAM" id="MobiDB-lite"/>
    </source>
</evidence>
<name>T1KNY9_TETUR</name>
<evidence type="ECO:0000256" key="5">
    <source>
        <dbReference type="ARBA" id="ARBA00022692"/>
    </source>
</evidence>
<feature type="compositionally biased region" description="Low complexity" evidence="10">
    <location>
        <begin position="473"/>
        <end position="487"/>
    </location>
</feature>
<evidence type="ECO:0000256" key="4">
    <source>
        <dbReference type="ARBA" id="ARBA00022475"/>
    </source>
</evidence>
<feature type="transmembrane region" description="Helical" evidence="11">
    <location>
        <begin position="879"/>
        <end position="896"/>
    </location>
</feature>
<feature type="transmembrane region" description="Helical" evidence="11">
    <location>
        <begin position="823"/>
        <end position="845"/>
    </location>
</feature>
<feature type="compositionally biased region" description="Basic and acidic residues" evidence="10">
    <location>
        <begin position="2309"/>
        <end position="2323"/>
    </location>
</feature>
<dbReference type="Proteomes" id="UP000015104">
    <property type="component" value="Unassembled WGS sequence"/>
</dbReference>
<feature type="transmembrane region" description="Helical" evidence="11">
    <location>
        <begin position="1498"/>
        <end position="1516"/>
    </location>
</feature>
<dbReference type="InterPro" id="IPR056769">
    <property type="entry name" value="Piezo_TM1-24"/>
</dbReference>
<feature type="transmembrane region" description="Helical" evidence="11">
    <location>
        <begin position="1706"/>
        <end position="1728"/>
    </location>
</feature>
<dbReference type="EnsemblMetazoa" id="tetur16g02680.1">
    <property type="protein sequence ID" value="tetur16g02680.1"/>
    <property type="gene ID" value="tetur16g02680"/>
</dbReference>
<organism evidence="17 18">
    <name type="scientific">Tetranychus urticae</name>
    <name type="common">Two-spotted spider mite</name>
    <dbReference type="NCBI Taxonomy" id="32264"/>
    <lineage>
        <taxon>Eukaryota</taxon>
        <taxon>Metazoa</taxon>
        <taxon>Ecdysozoa</taxon>
        <taxon>Arthropoda</taxon>
        <taxon>Chelicerata</taxon>
        <taxon>Arachnida</taxon>
        <taxon>Acari</taxon>
        <taxon>Acariformes</taxon>
        <taxon>Trombidiformes</taxon>
        <taxon>Prostigmata</taxon>
        <taxon>Eleutherengona</taxon>
        <taxon>Raphignathae</taxon>
        <taxon>Tetranychoidea</taxon>
        <taxon>Tetranychidae</taxon>
        <taxon>Tetranychus</taxon>
    </lineage>
</organism>
<comment type="similarity">
    <text evidence="2">Belongs to the PIEZO (TC 1.A.75) family.</text>
</comment>
<evidence type="ECO:0000256" key="11">
    <source>
        <dbReference type="SAM" id="Phobius"/>
    </source>
</evidence>
<dbReference type="GO" id="GO:0005886">
    <property type="term" value="C:plasma membrane"/>
    <property type="evidence" value="ECO:0007669"/>
    <property type="project" value="UniProtKB-SubCell"/>
</dbReference>
<feature type="region of interest" description="Disordered" evidence="10">
    <location>
        <begin position="2290"/>
        <end position="2323"/>
    </location>
</feature>
<feature type="domain" description="Piezo TM25-28" evidence="13">
    <location>
        <begin position="930"/>
        <end position="1152"/>
    </location>
</feature>
<feature type="transmembrane region" description="Helical" evidence="11">
    <location>
        <begin position="1444"/>
        <end position="1466"/>
    </location>
</feature>
<keyword evidence="18" id="KW-1185">Reference proteome</keyword>
<dbReference type="OrthoDB" id="303066at2759"/>
<feature type="transmembrane region" description="Helical" evidence="11">
    <location>
        <begin position="43"/>
        <end position="61"/>
    </location>
</feature>
<evidence type="ECO:0000313" key="18">
    <source>
        <dbReference type="Proteomes" id="UP000015104"/>
    </source>
</evidence>
<dbReference type="Pfam" id="PF24871">
    <property type="entry name" value="Piezo_TM1-24"/>
    <property type="match status" value="1"/>
</dbReference>
<feature type="transmembrane region" description="Helical" evidence="11">
    <location>
        <begin position="1777"/>
        <end position="1798"/>
    </location>
</feature>
<evidence type="ECO:0000313" key="17">
    <source>
        <dbReference type="EnsemblMetazoa" id="tetur16g02680.1"/>
    </source>
</evidence>
<dbReference type="EMBL" id="CAEY01000279">
    <property type="status" value="NOT_ANNOTATED_CDS"/>
    <property type="molecule type" value="Genomic_DNA"/>
</dbReference>
<feature type="region of interest" description="Disordered" evidence="10">
    <location>
        <begin position="509"/>
        <end position="545"/>
    </location>
</feature>
<feature type="transmembrane region" description="Helical" evidence="11">
    <location>
        <begin position="377"/>
        <end position="397"/>
    </location>
</feature>
<proteinExistence type="inferred from homology"/>
<feature type="compositionally biased region" description="Low complexity" evidence="10">
    <location>
        <begin position="1264"/>
        <end position="1283"/>
    </location>
</feature>
<evidence type="ECO:0000259" key="12">
    <source>
        <dbReference type="Pfam" id="PF12166"/>
    </source>
</evidence>
<dbReference type="PANTHER" id="PTHR47049">
    <property type="entry name" value="PIEZO-TYPE MECHANOSENSITIVE ION CHANNEL HOMOLOG"/>
    <property type="match status" value="1"/>
</dbReference>
<evidence type="ECO:0000259" key="15">
    <source>
        <dbReference type="Pfam" id="PF24871"/>
    </source>
</evidence>
<dbReference type="InterPro" id="IPR056768">
    <property type="entry name" value="THU_Piezo"/>
</dbReference>
<feature type="transmembrane region" description="Helical" evidence="11">
    <location>
        <begin position="966"/>
        <end position="987"/>
    </location>
</feature>
<feature type="transmembrane region" description="Helical" evidence="11">
    <location>
        <begin position="1748"/>
        <end position="1768"/>
    </location>
</feature>
<feature type="compositionally biased region" description="Pro residues" evidence="10">
    <location>
        <begin position="2292"/>
        <end position="2302"/>
    </location>
</feature>
<feature type="transmembrane region" description="Helical" evidence="11">
    <location>
        <begin position="1846"/>
        <end position="1864"/>
    </location>
</feature>
<dbReference type="Pfam" id="PF12166">
    <property type="entry name" value="Piezo_cap"/>
    <property type="match status" value="1"/>
</dbReference>
<evidence type="ECO:0000256" key="1">
    <source>
        <dbReference type="ARBA" id="ARBA00004651"/>
    </source>
</evidence>
<dbReference type="Pfam" id="PF24874">
    <property type="entry name" value="Piezo_THU9_anchor"/>
    <property type="match status" value="1"/>
</dbReference>
<feature type="compositionally biased region" description="Basic and acidic residues" evidence="10">
    <location>
        <begin position="1225"/>
        <end position="1240"/>
    </location>
</feature>
<evidence type="ECO:0000256" key="3">
    <source>
        <dbReference type="ARBA" id="ARBA00022448"/>
    </source>
</evidence>
<feature type="domain" description="Piezo transmembrane helical unit" evidence="14">
    <location>
        <begin position="1453"/>
        <end position="1581"/>
    </location>
</feature>
<feature type="compositionally biased region" description="Basic and acidic residues" evidence="10">
    <location>
        <begin position="1247"/>
        <end position="1257"/>
    </location>
</feature>
<evidence type="ECO:0000256" key="6">
    <source>
        <dbReference type="ARBA" id="ARBA00022989"/>
    </source>
</evidence>
<dbReference type="InterPro" id="IPR031334">
    <property type="entry name" value="Piezo_cap_dom"/>
</dbReference>
<evidence type="ECO:0000256" key="8">
    <source>
        <dbReference type="ARBA" id="ARBA00023136"/>
    </source>
</evidence>
<feature type="transmembrane region" description="Helical" evidence="11">
    <location>
        <begin position="942"/>
        <end position="960"/>
    </location>
</feature>
<comment type="subcellular location">
    <subcellularLocation>
        <location evidence="1">Cell membrane</location>
        <topology evidence="1">Multi-pass membrane protein</topology>
    </subcellularLocation>
</comment>
<feature type="transmembrane region" description="Helical" evidence="11">
    <location>
        <begin position="577"/>
        <end position="596"/>
    </location>
</feature>
<feature type="transmembrane region" description="Helical" evidence="11">
    <location>
        <begin position="436"/>
        <end position="453"/>
    </location>
</feature>
<evidence type="ECO:0000259" key="14">
    <source>
        <dbReference type="Pfam" id="PF23188"/>
    </source>
</evidence>
<dbReference type="PANTHER" id="PTHR47049:SF2">
    <property type="entry name" value="PIEZO-TYPE MECHANOSENSITIVE ION CHANNEL HOMOLOG"/>
    <property type="match status" value="1"/>
</dbReference>
<feature type="transmembrane region" description="Helical" evidence="11">
    <location>
        <begin position="1473"/>
        <end position="1492"/>
    </location>
</feature>
<keyword evidence="6 11" id="KW-1133">Transmembrane helix</keyword>
<gene>
    <name evidence="17" type="primary">107365838</name>
</gene>
<feature type="transmembrane region" description="Helical" evidence="11">
    <location>
        <begin position="796"/>
        <end position="816"/>
    </location>
</feature>
<dbReference type="Pfam" id="PF23188">
    <property type="entry name" value="THU_Piezo1"/>
    <property type="match status" value="1"/>
</dbReference>
<feature type="transmembrane region" description="Helical" evidence="11">
    <location>
        <begin position="608"/>
        <end position="630"/>
    </location>
</feature>
<dbReference type="InterPro" id="IPR027272">
    <property type="entry name" value="Piezo"/>
</dbReference>
<keyword evidence="7" id="KW-0406">Ion transport</keyword>
<dbReference type="InterPro" id="IPR056770">
    <property type="entry name" value="Piezo_THU9_anchor"/>
</dbReference>
<feature type="compositionally biased region" description="Low complexity" evidence="10">
    <location>
        <begin position="509"/>
        <end position="544"/>
    </location>
</feature>
<evidence type="ECO:0000259" key="13">
    <source>
        <dbReference type="Pfam" id="PF15917"/>
    </source>
</evidence>
<dbReference type="Pfam" id="PF15917">
    <property type="entry name" value="Piezo_TM25-28"/>
    <property type="match status" value="1"/>
</dbReference>
<feature type="domain" description="Piezo THU9 and anchor" evidence="16">
    <location>
        <begin position="1704"/>
        <end position="1943"/>
    </location>
</feature>
<feature type="region of interest" description="Disordered" evidence="10">
    <location>
        <begin position="1225"/>
        <end position="1292"/>
    </location>
</feature>
<feature type="domain" description="Piezo TM1-24" evidence="15">
    <location>
        <begin position="2"/>
        <end position="458"/>
    </location>
</feature>